<dbReference type="AlphaFoldDB" id="A0A8T2V7L9"/>
<comment type="caution">
    <text evidence="7">The sequence shown here is derived from an EMBL/GenBank/DDBJ whole genome shotgun (WGS) entry which is preliminary data.</text>
</comment>
<proteinExistence type="predicted"/>
<keyword evidence="2" id="KW-0863">Zinc-finger</keyword>
<dbReference type="PANTHER" id="PTHR32166">
    <property type="entry name" value="OSJNBA0013A04.12 PROTEIN"/>
    <property type="match status" value="1"/>
</dbReference>
<feature type="domain" description="DUF659" evidence="6">
    <location>
        <begin position="179"/>
        <end position="315"/>
    </location>
</feature>
<reference evidence="7" key="1">
    <citation type="submission" date="2021-08" db="EMBL/GenBank/DDBJ databases">
        <title>WGS assembly of Ceratopteris richardii.</title>
        <authorList>
            <person name="Marchant D.B."/>
            <person name="Chen G."/>
            <person name="Jenkins J."/>
            <person name="Shu S."/>
            <person name="Leebens-Mack J."/>
            <person name="Grimwood J."/>
            <person name="Schmutz J."/>
            <person name="Soltis P."/>
            <person name="Soltis D."/>
            <person name="Chen Z.-H."/>
        </authorList>
    </citation>
    <scope>NUCLEOTIDE SEQUENCE</scope>
    <source>
        <strain evidence="7">Whitten #5841</strain>
        <tissue evidence="7">Leaf</tissue>
    </source>
</reference>
<accession>A0A8T2V7L9</accession>
<dbReference type="GO" id="GO:0003677">
    <property type="term" value="F:DNA binding"/>
    <property type="evidence" value="ECO:0007669"/>
    <property type="project" value="InterPro"/>
</dbReference>
<dbReference type="SUPFAM" id="SSF53098">
    <property type="entry name" value="Ribonuclease H-like"/>
    <property type="match status" value="1"/>
</dbReference>
<dbReference type="EMBL" id="CM035408">
    <property type="protein sequence ID" value="KAH7441884.1"/>
    <property type="molecule type" value="Genomic_DNA"/>
</dbReference>
<evidence type="ECO:0000259" key="6">
    <source>
        <dbReference type="Pfam" id="PF04937"/>
    </source>
</evidence>
<keyword evidence="8" id="KW-1185">Reference proteome</keyword>
<feature type="compositionally biased region" description="Polar residues" evidence="4">
    <location>
        <begin position="95"/>
        <end position="131"/>
    </location>
</feature>
<dbReference type="InterPro" id="IPR012337">
    <property type="entry name" value="RNaseH-like_sf"/>
</dbReference>
<feature type="region of interest" description="Disordered" evidence="4">
    <location>
        <begin position="73"/>
        <end position="144"/>
    </location>
</feature>
<evidence type="ECO:0000313" key="7">
    <source>
        <dbReference type="EMBL" id="KAH7441884.1"/>
    </source>
</evidence>
<evidence type="ECO:0000256" key="2">
    <source>
        <dbReference type="ARBA" id="ARBA00022771"/>
    </source>
</evidence>
<protein>
    <recommendedName>
        <fullName evidence="9">BED-type domain-containing protein</fullName>
    </recommendedName>
</protein>
<gene>
    <name evidence="7" type="ORF">KP509_03G060600</name>
</gene>
<keyword evidence="3" id="KW-0862">Zinc</keyword>
<dbReference type="Pfam" id="PF04937">
    <property type="entry name" value="DUF659"/>
    <property type="match status" value="1"/>
</dbReference>
<sequence length="509" mass="57643">MVKDKHEAFTLHCIGVEKDTKKSDSYHWTCKYCGKRYTSGATRLIQHLTKVGRQVAACKEIPDHIANDIRRKHLGLSSGGPSHIRGYNASPPQPSTHSNVPETSQDAQSHFQASNTPNISQSPTMRTSKYQRQGELGDAPGHTRTSLTWLKEKQKIADSKITKLVILENLSFKLLNSKQWKATVKTISEKWSRYGCTILSDGWRDRKNRSMINILVSCPIGTFFLRAVEVGKKGKKTTGAFIYRHIKKAIEEVGAENVVQVVNDNASNCRHMGKLLEEEYKHIVWTPCATHCLDLLMEDIGKLSWVKACTQKASSLVIFFTQQGKVLSMFREHNCEGATLGLLIHMMRRAIDDIRAATLVTTEQANEVLEVTLRRWTWMHRPIHGFAGLLHPAFKSPALYTDIELLSDRLSYVLRVVPSHLHNEMLEQISCYLDERRNSAFTFPSCLDRASMVKPLFWWQNFGFSFSTLSSYVIRVLSQDCSSGALSSTYEITSEDSLDEPDDSDDDIK</sequence>
<evidence type="ECO:0000256" key="3">
    <source>
        <dbReference type="ARBA" id="ARBA00022833"/>
    </source>
</evidence>
<dbReference type="Proteomes" id="UP000825935">
    <property type="component" value="Chromosome 3"/>
</dbReference>
<dbReference type="InterPro" id="IPR003656">
    <property type="entry name" value="Znf_BED"/>
</dbReference>
<evidence type="ECO:0008006" key="9">
    <source>
        <dbReference type="Google" id="ProtNLM"/>
    </source>
</evidence>
<dbReference type="Pfam" id="PF02892">
    <property type="entry name" value="zf-BED"/>
    <property type="match status" value="1"/>
</dbReference>
<dbReference type="OrthoDB" id="2442898at2759"/>
<evidence type="ECO:0000259" key="5">
    <source>
        <dbReference type="Pfam" id="PF02892"/>
    </source>
</evidence>
<evidence type="ECO:0000313" key="8">
    <source>
        <dbReference type="Proteomes" id="UP000825935"/>
    </source>
</evidence>
<evidence type="ECO:0000256" key="1">
    <source>
        <dbReference type="ARBA" id="ARBA00022723"/>
    </source>
</evidence>
<dbReference type="PANTHER" id="PTHR32166:SF123">
    <property type="entry name" value="BED-TYPE DOMAIN-CONTAINING PROTEIN"/>
    <property type="match status" value="1"/>
</dbReference>
<evidence type="ECO:0000256" key="4">
    <source>
        <dbReference type="SAM" id="MobiDB-lite"/>
    </source>
</evidence>
<name>A0A8T2V7L9_CERRI</name>
<keyword evidence="1" id="KW-0479">Metal-binding</keyword>
<organism evidence="7 8">
    <name type="scientific">Ceratopteris richardii</name>
    <name type="common">Triangle waterfern</name>
    <dbReference type="NCBI Taxonomy" id="49495"/>
    <lineage>
        <taxon>Eukaryota</taxon>
        <taxon>Viridiplantae</taxon>
        <taxon>Streptophyta</taxon>
        <taxon>Embryophyta</taxon>
        <taxon>Tracheophyta</taxon>
        <taxon>Polypodiopsida</taxon>
        <taxon>Polypodiidae</taxon>
        <taxon>Polypodiales</taxon>
        <taxon>Pteridineae</taxon>
        <taxon>Pteridaceae</taxon>
        <taxon>Parkerioideae</taxon>
        <taxon>Ceratopteris</taxon>
    </lineage>
</organism>
<dbReference type="GO" id="GO:0008270">
    <property type="term" value="F:zinc ion binding"/>
    <property type="evidence" value="ECO:0007669"/>
    <property type="project" value="UniProtKB-KW"/>
</dbReference>
<dbReference type="InterPro" id="IPR007021">
    <property type="entry name" value="DUF659"/>
</dbReference>
<feature type="domain" description="BED-type" evidence="5">
    <location>
        <begin position="24"/>
        <end position="50"/>
    </location>
</feature>